<keyword evidence="2" id="KW-1185">Reference proteome</keyword>
<organism evidence="1 2">
    <name type="scientific">Polysphondylium violaceum</name>
    <dbReference type="NCBI Taxonomy" id="133409"/>
    <lineage>
        <taxon>Eukaryota</taxon>
        <taxon>Amoebozoa</taxon>
        <taxon>Evosea</taxon>
        <taxon>Eumycetozoa</taxon>
        <taxon>Dictyostelia</taxon>
        <taxon>Dictyosteliales</taxon>
        <taxon>Dictyosteliaceae</taxon>
        <taxon>Polysphondylium</taxon>
    </lineage>
</organism>
<comment type="caution">
    <text evidence="1">The sequence shown here is derived from an EMBL/GenBank/DDBJ whole genome shotgun (WGS) entry which is preliminary data.</text>
</comment>
<dbReference type="InterPro" id="IPR004344">
    <property type="entry name" value="TTL/TTLL_fam"/>
</dbReference>
<accession>A0A8J4PR71</accession>
<dbReference type="Pfam" id="PF03133">
    <property type="entry name" value="TTL"/>
    <property type="match status" value="1"/>
</dbReference>
<dbReference type="OrthoDB" id="22117at2759"/>
<protein>
    <submittedName>
        <fullName evidence="1">Uncharacterized protein</fullName>
    </submittedName>
</protein>
<dbReference type="SUPFAM" id="SSF56059">
    <property type="entry name" value="Glutathione synthetase ATP-binding domain-like"/>
    <property type="match status" value="1"/>
</dbReference>
<reference evidence="1" key="1">
    <citation type="submission" date="2020-01" db="EMBL/GenBank/DDBJ databases">
        <title>Development of genomics and gene disruption for Polysphondylium violaceum indicates a role for the polyketide synthase stlB in stalk morphogenesis.</title>
        <authorList>
            <person name="Narita B."/>
            <person name="Kawabe Y."/>
            <person name="Kin K."/>
            <person name="Saito T."/>
            <person name="Gibbs R."/>
            <person name="Kuspa A."/>
            <person name="Muzny D."/>
            <person name="Queller D."/>
            <person name="Richards S."/>
            <person name="Strassman J."/>
            <person name="Sucgang R."/>
            <person name="Worley K."/>
            <person name="Schaap P."/>
        </authorList>
    </citation>
    <scope>NUCLEOTIDE SEQUENCE</scope>
    <source>
        <strain evidence="1">QSvi11</strain>
    </source>
</reference>
<gene>
    <name evidence="1" type="ORF">CYY_007906</name>
</gene>
<evidence type="ECO:0000313" key="1">
    <source>
        <dbReference type="EMBL" id="KAF2070774.1"/>
    </source>
</evidence>
<proteinExistence type="predicted"/>
<dbReference type="AlphaFoldDB" id="A0A8J4PR71"/>
<dbReference type="EMBL" id="AJWJ01000447">
    <property type="protein sequence ID" value="KAF2070774.1"/>
    <property type="molecule type" value="Genomic_DNA"/>
</dbReference>
<evidence type="ECO:0000313" key="2">
    <source>
        <dbReference type="Proteomes" id="UP000695562"/>
    </source>
</evidence>
<dbReference type="Proteomes" id="UP000695562">
    <property type="component" value="Unassembled WGS sequence"/>
</dbReference>
<name>A0A8J4PR71_9MYCE</name>
<sequence>MDFHHFSYLKTKKQLALLLDKRFHHHFTNEQIKAIQSLILPTFILKSNQDNFTEVKENIINNKDEYVIKSSTDSRGRAIFIGKSMNQDDWNSLVEQTVDGAFVIQKFIKSKQTMVVCPQSGKEVLMNTSLAIFIIEGKSVGLNARSSPSLIQNIFAGGIMQVIYLVN</sequence>